<keyword evidence="6" id="KW-0418">Kinase</keyword>
<dbReference type="InterPro" id="IPR036097">
    <property type="entry name" value="HisK_dim/P_sf"/>
</dbReference>
<feature type="transmembrane region" description="Helical" evidence="8">
    <location>
        <begin position="130"/>
        <end position="152"/>
    </location>
</feature>
<dbReference type="CDD" id="cd00075">
    <property type="entry name" value="HATPase"/>
    <property type="match status" value="1"/>
</dbReference>
<gene>
    <name evidence="10" type="ORF">A4D02_14125</name>
</gene>
<comment type="caution">
    <text evidence="10">The sequence shown here is derived from an EMBL/GenBank/DDBJ whole genome shotgun (WGS) entry which is preliminary data.</text>
</comment>
<feature type="transmembrane region" description="Helical" evidence="8">
    <location>
        <begin position="12"/>
        <end position="32"/>
    </location>
</feature>
<evidence type="ECO:0000256" key="4">
    <source>
        <dbReference type="ARBA" id="ARBA00022679"/>
    </source>
</evidence>
<dbReference type="InterPro" id="IPR003661">
    <property type="entry name" value="HisK_dim/P_dom"/>
</dbReference>
<dbReference type="Proteomes" id="UP000192277">
    <property type="component" value="Unassembled WGS sequence"/>
</dbReference>
<dbReference type="InterPro" id="IPR050428">
    <property type="entry name" value="TCS_sensor_his_kinase"/>
</dbReference>
<accession>A0ABX3NSX2</accession>
<evidence type="ECO:0000256" key="7">
    <source>
        <dbReference type="ARBA" id="ARBA00022989"/>
    </source>
</evidence>
<dbReference type="PANTHER" id="PTHR45436">
    <property type="entry name" value="SENSOR HISTIDINE KINASE YKOH"/>
    <property type="match status" value="1"/>
</dbReference>
<evidence type="ECO:0000313" key="10">
    <source>
        <dbReference type="EMBL" id="OQP41812.1"/>
    </source>
</evidence>
<sequence length="425" mass="48665">MNRRLLQRNTRFLLIWLPLVLLVCSLAFYLMLLKHTHHMQEKQLLLKQNNVWNAFIAATGSFNRHIPGEYDILDDGAINSIDLNEPRDTAMYNATARKVLPFKKLTSRLQWNGKNYLITTYVSFTEFAHLTIKIFVTEAIILALLLIAIIVLNRKSSGLLWKPFFGSMQKINTFDVTRNESLTLPAETGTTEFNELNKVITELINRVNTAYHNQKQFVENASHEMQTPLAIIRSKLELLINQPNLTEKNASLIADITEANNRLSQMNRTLLLLAKIENNQFPETEAIDISKLLLKAVDDFKNHYEEFPVLSNSIENDIYINANRVLIEVLISNLIKNAIEHNQSEGKINISLSQSSLFIENTGTHLDIDPDELFDRFKKGSHHTKTTGLGLALVKQICNLYHFRVTYKYGNGWHQVTVTFNSQAA</sequence>
<dbReference type="CDD" id="cd00082">
    <property type="entry name" value="HisKA"/>
    <property type="match status" value="1"/>
</dbReference>
<keyword evidence="7 8" id="KW-1133">Transmembrane helix</keyword>
<evidence type="ECO:0000256" key="2">
    <source>
        <dbReference type="ARBA" id="ARBA00012438"/>
    </source>
</evidence>
<keyword evidence="3" id="KW-0597">Phosphoprotein</keyword>
<dbReference type="Pfam" id="PF02518">
    <property type="entry name" value="HATPase_c"/>
    <property type="match status" value="1"/>
</dbReference>
<feature type="domain" description="Histidine kinase" evidence="9">
    <location>
        <begin position="220"/>
        <end position="424"/>
    </location>
</feature>
<dbReference type="Gene3D" id="3.30.565.10">
    <property type="entry name" value="Histidine kinase-like ATPase, C-terminal domain"/>
    <property type="match status" value="1"/>
</dbReference>
<evidence type="ECO:0000256" key="6">
    <source>
        <dbReference type="ARBA" id="ARBA00022777"/>
    </source>
</evidence>
<dbReference type="RefSeq" id="WP_014221007.1">
    <property type="nucleotide sequence ID" value="NZ_LWBO01000055.1"/>
</dbReference>
<name>A0ABX3NSX2_9BACT</name>
<dbReference type="SUPFAM" id="SSF55874">
    <property type="entry name" value="ATPase domain of HSP90 chaperone/DNA topoisomerase II/histidine kinase"/>
    <property type="match status" value="1"/>
</dbReference>
<organism evidence="10 11">
    <name type="scientific">Niastella koreensis</name>
    <dbReference type="NCBI Taxonomy" id="354356"/>
    <lineage>
        <taxon>Bacteria</taxon>
        <taxon>Pseudomonadati</taxon>
        <taxon>Bacteroidota</taxon>
        <taxon>Chitinophagia</taxon>
        <taxon>Chitinophagales</taxon>
        <taxon>Chitinophagaceae</taxon>
        <taxon>Niastella</taxon>
    </lineage>
</organism>
<dbReference type="PANTHER" id="PTHR45436:SF5">
    <property type="entry name" value="SENSOR HISTIDINE KINASE TRCS"/>
    <property type="match status" value="1"/>
</dbReference>
<reference evidence="10 11" key="1">
    <citation type="submission" date="2016-04" db="EMBL/GenBank/DDBJ databases">
        <authorList>
            <person name="Chen L."/>
            <person name="Zhuang W."/>
            <person name="Wang G."/>
        </authorList>
    </citation>
    <scope>NUCLEOTIDE SEQUENCE [LARGE SCALE GENOMIC DNA]</scope>
    <source>
        <strain evidence="11">GR20</strain>
    </source>
</reference>
<proteinExistence type="predicted"/>
<dbReference type="InterPro" id="IPR003594">
    <property type="entry name" value="HATPase_dom"/>
</dbReference>
<dbReference type="Gene3D" id="1.10.287.130">
    <property type="match status" value="1"/>
</dbReference>
<comment type="catalytic activity">
    <reaction evidence="1">
        <text>ATP + protein L-histidine = ADP + protein N-phospho-L-histidine.</text>
        <dbReference type="EC" id="2.7.13.3"/>
    </reaction>
</comment>
<dbReference type="PROSITE" id="PS50109">
    <property type="entry name" value="HIS_KIN"/>
    <property type="match status" value="1"/>
</dbReference>
<dbReference type="EMBL" id="LWBO01000055">
    <property type="protein sequence ID" value="OQP41812.1"/>
    <property type="molecule type" value="Genomic_DNA"/>
</dbReference>
<evidence type="ECO:0000256" key="3">
    <source>
        <dbReference type="ARBA" id="ARBA00022553"/>
    </source>
</evidence>
<dbReference type="InterPro" id="IPR005467">
    <property type="entry name" value="His_kinase_dom"/>
</dbReference>
<dbReference type="InterPro" id="IPR036890">
    <property type="entry name" value="HATPase_C_sf"/>
</dbReference>
<protein>
    <recommendedName>
        <fullName evidence="2">histidine kinase</fullName>
        <ecNumber evidence="2">2.7.13.3</ecNumber>
    </recommendedName>
</protein>
<dbReference type="SMART" id="SM00388">
    <property type="entry name" value="HisKA"/>
    <property type="match status" value="1"/>
</dbReference>
<keyword evidence="4" id="KW-0808">Transferase</keyword>
<evidence type="ECO:0000256" key="1">
    <source>
        <dbReference type="ARBA" id="ARBA00000085"/>
    </source>
</evidence>
<evidence type="ECO:0000259" key="9">
    <source>
        <dbReference type="PROSITE" id="PS50109"/>
    </source>
</evidence>
<dbReference type="SUPFAM" id="SSF47384">
    <property type="entry name" value="Homodimeric domain of signal transducing histidine kinase"/>
    <property type="match status" value="1"/>
</dbReference>
<dbReference type="EC" id="2.7.13.3" evidence="2"/>
<dbReference type="Pfam" id="PF00512">
    <property type="entry name" value="HisKA"/>
    <property type="match status" value="1"/>
</dbReference>
<evidence type="ECO:0000256" key="8">
    <source>
        <dbReference type="SAM" id="Phobius"/>
    </source>
</evidence>
<keyword evidence="11" id="KW-1185">Reference proteome</keyword>
<keyword evidence="8" id="KW-0472">Membrane</keyword>
<dbReference type="SMART" id="SM00387">
    <property type="entry name" value="HATPase_c"/>
    <property type="match status" value="1"/>
</dbReference>
<evidence type="ECO:0000313" key="11">
    <source>
        <dbReference type="Proteomes" id="UP000192277"/>
    </source>
</evidence>
<evidence type="ECO:0000256" key="5">
    <source>
        <dbReference type="ARBA" id="ARBA00022692"/>
    </source>
</evidence>
<keyword evidence="5 8" id="KW-0812">Transmembrane</keyword>